<evidence type="ECO:0000313" key="2">
    <source>
        <dbReference type="EMBL" id="MRX83677.1"/>
    </source>
</evidence>
<dbReference type="AlphaFoldDB" id="A0A6N7RRP4"/>
<dbReference type="Pfam" id="PF02371">
    <property type="entry name" value="Transposase_20"/>
    <property type="match status" value="1"/>
</dbReference>
<dbReference type="EMBL" id="VTFY01000014">
    <property type="protein sequence ID" value="MRX83677.1"/>
    <property type="molecule type" value="Genomic_DNA"/>
</dbReference>
<dbReference type="InterPro" id="IPR047650">
    <property type="entry name" value="Transpos_IS110"/>
</dbReference>
<protein>
    <submittedName>
        <fullName evidence="2">Transposase</fullName>
    </submittedName>
</protein>
<dbReference type="InterPro" id="IPR003346">
    <property type="entry name" value="Transposase_20"/>
</dbReference>
<dbReference type="RefSeq" id="WP_154334487.1">
    <property type="nucleotide sequence ID" value="NZ_VTFY01000014.1"/>
</dbReference>
<dbReference type="PANTHER" id="PTHR33055">
    <property type="entry name" value="TRANSPOSASE FOR INSERTION SEQUENCE ELEMENT IS1111A"/>
    <property type="match status" value="1"/>
</dbReference>
<gene>
    <name evidence="2" type="ORF">GJG86_14430</name>
</gene>
<reference evidence="3" key="1">
    <citation type="submission" date="2019-08" db="EMBL/GenBank/DDBJ databases">
        <title>Arthrobacter sp. nov., isolated from plateau pika and Tibetan wild ass.</title>
        <authorList>
            <person name="Ge Y."/>
        </authorList>
    </citation>
    <scope>NUCLEOTIDE SEQUENCE [LARGE SCALE GENOMIC DNA]</scope>
    <source>
        <strain evidence="3">HF-4214</strain>
    </source>
</reference>
<evidence type="ECO:0000313" key="3">
    <source>
        <dbReference type="Proteomes" id="UP000438093"/>
    </source>
</evidence>
<organism evidence="2 3">
    <name type="scientific">Eggerthella guodeyinii</name>
    <dbReference type="NCBI Taxonomy" id="2690837"/>
    <lineage>
        <taxon>Bacteria</taxon>
        <taxon>Bacillati</taxon>
        <taxon>Actinomycetota</taxon>
        <taxon>Coriobacteriia</taxon>
        <taxon>Eggerthellales</taxon>
        <taxon>Eggerthellaceae</taxon>
        <taxon>Eggerthella</taxon>
    </lineage>
</organism>
<dbReference type="PANTHER" id="PTHR33055:SF15">
    <property type="entry name" value="TRANSPOSASE-RELATED"/>
    <property type="match status" value="1"/>
</dbReference>
<accession>A0A6N7RRP4</accession>
<dbReference type="GO" id="GO:0004803">
    <property type="term" value="F:transposase activity"/>
    <property type="evidence" value="ECO:0007669"/>
    <property type="project" value="InterPro"/>
</dbReference>
<dbReference type="GO" id="GO:0006313">
    <property type="term" value="P:DNA transposition"/>
    <property type="evidence" value="ECO:0007669"/>
    <property type="project" value="InterPro"/>
</dbReference>
<name>A0A6N7RRP4_9ACTN</name>
<keyword evidence="3" id="KW-1185">Reference proteome</keyword>
<comment type="caution">
    <text evidence="2">The sequence shown here is derived from an EMBL/GenBank/DDBJ whole genome shotgun (WGS) entry which is preliminary data.</text>
</comment>
<feature type="domain" description="Transposase IS116/IS110/IS902 C-terminal" evidence="1">
    <location>
        <begin position="144"/>
        <end position="219"/>
    </location>
</feature>
<proteinExistence type="predicted"/>
<evidence type="ECO:0000259" key="1">
    <source>
        <dbReference type="Pfam" id="PF02371"/>
    </source>
</evidence>
<dbReference type="Proteomes" id="UP000438093">
    <property type="component" value="Unassembled WGS sequence"/>
</dbReference>
<dbReference type="GO" id="GO:0003677">
    <property type="term" value="F:DNA binding"/>
    <property type="evidence" value="ECO:0007669"/>
    <property type="project" value="InterPro"/>
</dbReference>
<sequence>MVQAFFIPPKDIRACREISRYRFKLVYMKASEKNRYQNSMTVSNIGLASVLSDAFGKTAQAIMEHVLASECLDEEFAKTLIRKSAKRKADQIIDSVRGCEVSLDQKVKTQQAKAHMDYLDEMIAKAEVELFVRMRPYLDLIDPIASTPGITQLSAAIILSEVGTDMSVFGSSGHLCSWAGLVPASNESAGKKKSRRVSRAGVFLKPLLAQCALAIIQSNCEPYFACKY</sequence>